<gene>
    <name evidence="7" type="ORF">LXT12_21500</name>
</gene>
<feature type="DNA-binding region" description="H-T-H motif" evidence="4">
    <location>
        <begin position="42"/>
        <end position="61"/>
    </location>
</feature>
<keyword evidence="1" id="KW-0805">Transcription regulation</keyword>
<dbReference type="SUPFAM" id="SSF48498">
    <property type="entry name" value="Tetracyclin repressor-like, C-terminal domain"/>
    <property type="match status" value="1"/>
</dbReference>
<sequence length="209" mass="23352">MASPGKRNYRSEARSEAAERTRQRILDAGKSLFSRKGIDATTVAQIAERAGVSEPTVYATVKSKAGLLDALIRDAIFGPRFQQAQSRLDGVDDPVRRIALTAHVARAIYEAESKELSVLMKSSAFSPELRKTQQSFETLRRTMQQERIEALFAAGRARAGLDPDRAAALLWMYTSRELYQKLVRESGWTPDAYQAWLEQTLLETLTQGS</sequence>
<dbReference type="PANTHER" id="PTHR30055">
    <property type="entry name" value="HTH-TYPE TRANSCRIPTIONAL REGULATOR RUTR"/>
    <property type="match status" value="1"/>
</dbReference>
<comment type="caution">
    <text evidence="7">The sequence shown here is derived from an EMBL/GenBank/DDBJ whole genome shotgun (WGS) entry which is preliminary data.</text>
</comment>
<dbReference type="RefSeq" id="WP_233394349.1">
    <property type="nucleotide sequence ID" value="NZ_JAJTWT010000011.1"/>
</dbReference>
<feature type="region of interest" description="Disordered" evidence="5">
    <location>
        <begin position="1"/>
        <end position="21"/>
    </location>
</feature>
<dbReference type="Proteomes" id="UP001201463">
    <property type="component" value="Unassembled WGS sequence"/>
</dbReference>
<dbReference type="Gene3D" id="1.10.357.10">
    <property type="entry name" value="Tetracycline Repressor, domain 2"/>
    <property type="match status" value="1"/>
</dbReference>
<evidence type="ECO:0000256" key="3">
    <source>
        <dbReference type="ARBA" id="ARBA00023163"/>
    </source>
</evidence>
<keyword evidence="2 4" id="KW-0238">DNA-binding</keyword>
<dbReference type="PRINTS" id="PR00455">
    <property type="entry name" value="HTHTETR"/>
</dbReference>
<evidence type="ECO:0000256" key="2">
    <source>
        <dbReference type="ARBA" id="ARBA00023125"/>
    </source>
</evidence>
<dbReference type="InterPro" id="IPR036271">
    <property type="entry name" value="Tet_transcr_reg_TetR-rel_C_sf"/>
</dbReference>
<evidence type="ECO:0000256" key="4">
    <source>
        <dbReference type="PROSITE-ProRule" id="PRU00335"/>
    </source>
</evidence>
<evidence type="ECO:0000313" key="8">
    <source>
        <dbReference type="Proteomes" id="UP001201463"/>
    </source>
</evidence>
<accession>A0ABS8XG19</accession>
<dbReference type="EMBL" id="JAJTWT010000011">
    <property type="protein sequence ID" value="MCE4539829.1"/>
    <property type="molecule type" value="Genomic_DNA"/>
</dbReference>
<proteinExistence type="predicted"/>
<organism evidence="7 8">
    <name type="scientific">Pelomonas caseinilytica</name>
    <dbReference type="NCBI Taxonomy" id="2906763"/>
    <lineage>
        <taxon>Bacteria</taxon>
        <taxon>Pseudomonadati</taxon>
        <taxon>Pseudomonadota</taxon>
        <taxon>Betaproteobacteria</taxon>
        <taxon>Burkholderiales</taxon>
        <taxon>Sphaerotilaceae</taxon>
        <taxon>Roseateles</taxon>
    </lineage>
</organism>
<keyword evidence="3" id="KW-0804">Transcription</keyword>
<dbReference type="PANTHER" id="PTHR30055:SF234">
    <property type="entry name" value="HTH-TYPE TRANSCRIPTIONAL REGULATOR BETI"/>
    <property type="match status" value="1"/>
</dbReference>
<name>A0ABS8XG19_9BURK</name>
<feature type="domain" description="HTH tetR-type" evidence="6">
    <location>
        <begin position="19"/>
        <end position="79"/>
    </location>
</feature>
<dbReference type="InterPro" id="IPR001647">
    <property type="entry name" value="HTH_TetR"/>
</dbReference>
<evidence type="ECO:0000313" key="7">
    <source>
        <dbReference type="EMBL" id="MCE4539829.1"/>
    </source>
</evidence>
<dbReference type="InterPro" id="IPR009057">
    <property type="entry name" value="Homeodomain-like_sf"/>
</dbReference>
<dbReference type="PROSITE" id="PS50977">
    <property type="entry name" value="HTH_TETR_2"/>
    <property type="match status" value="1"/>
</dbReference>
<evidence type="ECO:0000259" key="6">
    <source>
        <dbReference type="PROSITE" id="PS50977"/>
    </source>
</evidence>
<dbReference type="Pfam" id="PF00440">
    <property type="entry name" value="TetR_N"/>
    <property type="match status" value="1"/>
</dbReference>
<evidence type="ECO:0000256" key="5">
    <source>
        <dbReference type="SAM" id="MobiDB-lite"/>
    </source>
</evidence>
<reference evidence="7 8" key="1">
    <citation type="submission" date="2021-12" db="EMBL/GenBank/DDBJ databases">
        <title>Genome seq of p7.</title>
        <authorList>
            <person name="Seo T."/>
        </authorList>
    </citation>
    <scope>NUCLEOTIDE SEQUENCE [LARGE SCALE GENOMIC DNA]</scope>
    <source>
        <strain evidence="7 8">P7</strain>
    </source>
</reference>
<evidence type="ECO:0000256" key="1">
    <source>
        <dbReference type="ARBA" id="ARBA00023015"/>
    </source>
</evidence>
<dbReference type="InterPro" id="IPR050109">
    <property type="entry name" value="HTH-type_TetR-like_transc_reg"/>
</dbReference>
<feature type="compositionally biased region" description="Basic and acidic residues" evidence="5">
    <location>
        <begin position="9"/>
        <end position="21"/>
    </location>
</feature>
<protein>
    <submittedName>
        <fullName evidence="7">TetR/AcrR family transcriptional regulator</fullName>
    </submittedName>
</protein>
<dbReference type="SUPFAM" id="SSF46689">
    <property type="entry name" value="Homeodomain-like"/>
    <property type="match status" value="1"/>
</dbReference>
<keyword evidence="8" id="KW-1185">Reference proteome</keyword>